<dbReference type="Proteomes" id="UP000660675">
    <property type="component" value="Unassembled WGS sequence"/>
</dbReference>
<dbReference type="EMBL" id="BMTF01000020">
    <property type="protein sequence ID" value="GGV91821.1"/>
    <property type="molecule type" value="Genomic_DNA"/>
</dbReference>
<evidence type="ECO:0000313" key="2">
    <source>
        <dbReference type="EMBL" id="GGV91821.1"/>
    </source>
</evidence>
<accession>A0ABQ2W720</accession>
<reference evidence="3" key="1">
    <citation type="journal article" date="2019" name="Int. J. Syst. Evol. Microbiol.">
        <title>The Global Catalogue of Microorganisms (GCM) 10K type strain sequencing project: providing services to taxonomists for standard genome sequencing and annotation.</title>
        <authorList>
            <consortium name="The Broad Institute Genomics Platform"/>
            <consortium name="The Broad Institute Genome Sequencing Center for Infectious Disease"/>
            <person name="Wu L."/>
            <person name="Ma J."/>
        </authorList>
    </citation>
    <scope>NUCLEOTIDE SEQUENCE [LARGE SCALE GENOMIC DNA]</scope>
    <source>
        <strain evidence="3">JCM 4376</strain>
    </source>
</reference>
<protein>
    <submittedName>
        <fullName evidence="2">Uncharacterized protein</fullName>
    </submittedName>
</protein>
<evidence type="ECO:0000256" key="1">
    <source>
        <dbReference type="SAM" id="MobiDB-lite"/>
    </source>
</evidence>
<keyword evidence="3" id="KW-1185">Reference proteome</keyword>
<comment type="caution">
    <text evidence="2">The sequence shown here is derived from an EMBL/GenBank/DDBJ whole genome shotgun (WGS) entry which is preliminary data.</text>
</comment>
<evidence type="ECO:0000313" key="3">
    <source>
        <dbReference type="Proteomes" id="UP000660675"/>
    </source>
</evidence>
<organism evidence="2 3">
    <name type="scientific">Streptomyces gelaticus</name>
    <dbReference type="NCBI Taxonomy" id="285446"/>
    <lineage>
        <taxon>Bacteria</taxon>
        <taxon>Bacillati</taxon>
        <taxon>Actinomycetota</taxon>
        <taxon>Actinomycetes</taxon>
        <taxon>Kitasatosporales</taxon>
        <taxon>Streptomycetaceae</taxon>
        <taxon>Streptomyces</taxon>
    </lineage>
</organism>
<proteinExistence type="predicted"/>
<sequence length="81" mass="8644">MDCFRSPYHEQDVTAHRLLTVHGTPVAVGDRGGVETGPGPTRGGWSGPGRRISDVESGALGLRVVAQEQGLRERKPLQLLG</sequence>
<gene>
    <name evidence="2" type="ORF">GCM10015535_51180</name>
</gene>
<name>A0ABQ2W720_9ACTN</name>
<feature type="compositionally biased region" description="Gly residues" evidence="1">
    <location>
        <begin position="30"/>
        <end position="47"/>
    </location>
</feature>
<feature type="region of interest" description="Disordered" evidence="1">
    <location>
        <begin position="26"/>
        <end position="51"/>
    </location>
</feature>